<dbReference type="Proteomes" id="UP000033047">
    <property type="component" value="Unassembled WGS sequence"/>
</dbReference>
<evidence type="ECO:0000313" key="6">
    <source>
        <dbReference type="Proteomes" id="UP000033047"/>
    </source>
</evidence>
<dbReference type="SUPFAM" id="SSF48452">
    <property type="entry name" value="TPR-like"/>
    <property type="match status" value="1"/>
</dbReference>
<feature type="chain" id="PRO_5002489927" description="DUF6377 domain-containing protein" evidence="3">
    <location>
        <begin position="27"/>
        <end position="536"/>
    </location>
</feature>
<evidence type="ECO:0000259" key="4">
    <source>
        <dbReference type="Pfam" id="PF19904"/>
    </source>
</evidence>
<name>A0A0F5JAT7_9BACT</name>
<keyword evidence="2" id="KW-0472">Membrane</keyword>
<dbReference type="InterPro" id="IPR045957">
    <property type="entry name" value="DUF6377"/>
</dbReference>
<dbReference type="HOGENOM" id="CLU_037195_0_0_10"/>
<feature type="transmembrane region" description="Helical" evidence="2">
    <location>
        <begin position="337"/>
        <end position="356"/>
    </location>
</feature>
<sequence>MNQINNMKNTLYSLFLLLLSILPAYASGDKPTIKSLLKELDRTIAMKADFHKQREHEIDSIRKLAHATPSPEEKYHLYSSLYGIYLHYQADSALHYLEKRKALLPSLQNPQYENDLWIARAEVLGIMGLYNEVAAQLEQVRRDQLDNQTLLYYYYTCRTYYGWIADYTRTDERHKYIEKTNAYRDSILSLTTNQLDHSVVLADKMIVEGQADKAIELIDKELAGLDNQESLVYLLYNLSQAYAQKGDTEKQIYYLAQTAIADLKTAKREYISLQKLALLMFEKGDIERAYKYLSCSMEDAVACNARLRSVEVTEFFPIVDKVYKLKIEKEKQISRTLLISVSFLSFLLLVTIIYLYRQMKKLSLMRKAVSASNEQLQEINKELSQASKIKEEYIALYLNQCVIYLDKLDTYRRSLAKLAMASKLDDLFKTIKSEQFIRDERKNFYNEFDKSFLKLFPHFIKSFNDLMSEEGKLSPKSGEILSTELRIFALIRLGINDSSNIAHFLGYSLATVYSYRSKVRSKALDKEKFEEEVASL</sequence>
<keyword evidence="2" id="KW-1133">Transmembrane helix</keyword>
<feature type="domain" description="DUF6377" evidence="4">
    <location>
        <begin position="262"/>
        <end position="502"/>
    </location>
</feature>
<dbReference type="InterPro" id="IPR011990">
    <property type="entry name" value="TPR-like_helical_dom_sf"/>
</dbReference>
<proteinExistence type="predicted"/>
<dbReference type="Gene3D" id="1.25.40.10">
    <property type="entry name" value="Tetratricopeptide repeat domain"/>
    <property type="match status" value="1"/>
</dbReference>
<evidence type="ECO:0000256" key="2">
    <source>
        <dbReference type="SAM" id="Phobius"/>
    </source>
</evidence>
<keyword evidence="1" id="KW-0175">Coiled coil</keyword>
<organism evidence="5 6">
    <name type="scientific">Parabacteroides goldsteinii DSM 19448 = WAL 12034</name>
    <dbReference type="NCBI Taxonomy" id="927665"/>
    <lineage>
        <taxon>Bacteria</taxon>
        <taxon>Pseudomonadati</taxon>
        <taxon>Bacteroidota</taxon>
        <taxon>Bacteroidia</taxon>
        <taxon>Bacteroidales</taxon>
        <taxon>Tannerellaceae</taxon>
        <taxon>Parabacteroides</taxon>
    </lineage>
</organism>
<evidence type="ECO:0000313" key="5">
    <source>
        <dbReference type="EMBL" id="KKB54615.1"/>
    </source>
</evidence>
<dbReference type="EMBL" id="AQHV01000013">
    <property type="protein sequence ID" value="KKB54615.1"/>
    <property type="molecule type" value="Genomic_DNA"/>
</dbReference>
<dbReference type="AlphaFoldDB" id="A0A0F5JAT7"/>
<evidence type="ECO:0000256" key="1">
    <source>
        <dbReference type="SAM" id="Coils"/>
    </source>
</evidence>
<dbReference type="PATRIC" id="fig|927665.4.peg.2808"/>
<accession>A0A0F5JAT7</accession>
<comment type="caution">
    <text evidence="5">The sequence shown here is derived from an EMBL/GenBank/DDBJ whole genome shotgun (WGS) entry which is preliminary data.</text>
</comment>
<gene>
    <name evidence="5" type="ORF">HMPREF1535_02737</name>
</gene>
<keyword evidence="3" id="KW-0732">Signal</keyword>
<protein>
    <recommendedName>
        <fullName evidence="4">DUF6377 domain-containing protein</fullName>
    </recommendedName>
</protein>
<dbReference type="STRING" id="927665.HMPREF1535_02737"/>
<feature type="signal peptide" evidence="3">
    <location>
        <begin position="1"/>
        <end position="26"/>
    </location>
</feature>
<feature type="coiled-coil region" evidence="1">
    <location>
        <begin position="362"/>
        <end position="396"/>
    </location>
</feature>
<keyword evidence="2" id="KW-0812">Transmembrane</keyword>
<dbReference type="Pfam" id="PF19904">
    <property type="entry name" value="DUF6377"/>
    <property type="match status" value="1"/>
</dbReference>
<evidence type="ECO:0000256" key="3">
    <source>
        <dbReference type="SAM" id="SignalP"/>
    </source>
</evidence>
<reference evidence="5 6" key="1">
    <citation type="submission" date="2013-04" db="EMBL/GenBank/DDBJ databases">
        <title>The Genome Sequence of Parabacteroides goldsteinii DSM 19448.</title>
        <authorList>
            <consortium name="The Broad Institute Genomics Platform"/>
            <person name="Earl A."/>
            <person name="Ward D."/>
            <person name="Feldgarden M."/>
            <person name="Gevers D."/>
            <person name="Martens E."/>
            <person name="Sakamoto M."/>
            <person name="Benno Y."/>
            <person name="Song Y."/>
            <person name="Liu C."/>
            <person name="Lee J."/>
            <person name="Bolanos M."/>
            <person name="Vaisanen M.L."/>
            <person name="Finegold S.M."/>
            <person name="Walker B."/>
            <person name="Young S."/>
            <person name="Zeng Q."/>
            <person name="Gargeya S."/>
            <person name="Fitzgerald M."/>
            <person name="Haas B."/>
            <person name="Abouelleil A."/>
            <person name="Allen A.W."/>
            <person name="Alvarado L."/>
            <person name="Arachchi H.M."/>
            <person name="Berlin A.M."/>
            <person name="Chapman S.B."/>
            <person name="Gainer-Dewar J."/>
            <person name="Goldberg J."/>
            <person name="Griggs A."/>
            <person name="Gujja S."/>
            <person name="Hansen M."/>
            <person name="Howarth C."/>
            <person name="Imamovic A."/>
            <person name="Ireland A."/>
            <person name="Larimer J."/>
            <person name="McCowan C."/>
            <person name="Murphy C."/>
            <person name="Pearson M."/>
            <person name="Poon T.W."/>
            <person name="Priest M."/>
            <person name="Roberts A."/>
            <person name="Saif S."/>
            <person name="Shea T."/>
            <person name="Sisk P."/>
            <person name="Sykes S."/>
            <person name="Wortman J."/>
            <person name="Nusbaum C."/>
            <person name="Birren B."/>
        </authorList>
    </citation>
    <scope>NUCLEOTIDE SEQUENCE [LARGE SCALE GENOMIC DNA]</scope>
    <source>
        <strain evidence="5 6">DSM 19448</strain>
    </source>
</reference>